<dbReference type="SMART" id="SM00220">
    <property type="entry name" value="S_TKc"/>
    <property type="match status" value="1"/>
</dbReference>
<dbReference type="InterPro" id="IPR050117">
    <property type="entry name" value="MAPK"/>
</dbReference>
<evidence type="ECO:0000313" key="5">
    <source>
        <dbReference type="EMBL" id="KOO23417.1"/>
    </source>
</evidence>
<evidence type="ECO:0000256" key="1">
    <source>
        <dbReference type="ARBA" id="ARBA00022741"/>
    </source>
</evidence>
<sequence length="589" mass="61756">MGSFAAAAVAGEEEHVAIKKMGGIFDETKGSLGEAKRALRELLLLRHLQHDNLLTLRHVMLPPPDCGDVYIVSDLLDSDLSRVIASPEALSEDHVRYFLYQLLCGVQFLHSANVVHRDLKPSNILVNRECDLRIADFGLARSLDEKVVEPSDLMPGVYGESGSVDSSSSSSGGEGARAPGLAPSALMTQYVVTRWYRAPELLLLYDKYSHAVDIWSVGCILAELLVRKPLFPGHNFKHQLQLIIDLVGSPPADSLGKVDARIQGFVRMWSGRPAQPLATALPAASAEALSLLEHLLQFQPQDRIAADGALRHSYLDQFADEDGSLQADPPITALLAYPPITALPADPPITALPADPPTTALPADPPTTALLADLPITALPAGPPPCAERPMAGAVTGAMMGAVSVGAVGDTRVETATNGPIALHKLVSMEGASARAIRRSLSEIEDATLTWPKLRGMLLREVDFWAQVNGVPSAGAGGSGAGGSDAAEKLGESHVAKEATPPWVQRDSSSCSSWVGACLGGISLASSQASGSQGAAPGSGLDTPGESGVDSMVDGRRGGLSGKRAASLREQTGNEPAFKRSTSGDDDGL</sequence>
<dbReference type="GO" id="GO:0004672">
    <property type="term" value="F:protein kinase activity"/>
    <property type="evidence" value="ECO:0007669"/>
    <property type="project" value="InterPro"/>
</dbReference>
<dbReference type="Gene3D" id="1.10.510.10">
    <property type="entry name" value="Transferase(Phosphotransferase) domain 1"/>
    <property type="match status" value="1"/>
</dbReference>
<dbReference type="SUPFAM" id="SSF56112">
    <property type="entry name" value="Protein kinase-like (PK-like)"/>
    <property type="match status" value="1"/>
</dbReference>
<organism evidence="5 6">
    <name type="scientific">Chrysochromulina tobinii</name>
    <dbReference type="NCBI Taxonomy" id="1460289"/>
    <lineage>
        <taxon>Eukaryota</taxon>
        <taxon>Haptista</taxon>
        <taxon>Haptophyta</taxon>
        <taxon>Prymnesiophyceae</taxon>
        <taxon>Prymnesiales</taxon>
        <taxon>Chrysochromulinaceae</taxon>
        <taxon>Chrysochromulina</taxon>
    </lineage>
</organism>
<dbReference type="Pfam" id="PF00069">
    <property type="entry name" value="Pkinase"/>
    <property type="match status" value="1"/>
</dbReference>
<reference evidence="6" key="1">
    <citation type="journal article" date="2015" name="PLoS Genet.">
        <title>Genome Sequence and Transcriptome Analyses of Chrysochromulina tobin: Metabolic Tools for Enhanced Algal Fitness in the Prominent Order Prymnesiales (Haptophyceae).</title>
        <authorList>
            <person name="Hovde B.T."/>
            <person name="Deodato C.R."/>
            <person name="Hunsperger H.M."/>
            <person name="Ryken S.A."/>
            <person name="Yost W."/>
            <person name="Jha R.K."/>
            <person name="Patterson J."/>
            <person name="Monnat R.J. Jr."/>
            <person name="Barlow S.B."/>
            <person name="Starkenburg S.R."/>
            <person name="Cattolico R.A."/>
        </authorList>
    </citation>
    <scope>NUCLEOTIDE SEQUENCE</scope>
    <source>
        <strain evidence="6">CCMP291</strain>
    </source>
</reference>
<dbReference type="PROSITE" id="PS50011">
    <property type="entry name" value="PROTEIN_KINASE_DOM"/>
    <property type="match status" value="1"/>
</dbReference>
<dbReference type="EMBL" id="JWZX01003195">
    <property type="protein sequence ID" value="KOO23417.1"/>
    <property type="molecule type" value="Genomic_DNA"/>
</dbReference>
<feature type="region of interest" description="Disordered" evidence="3">
    <location>
        <begin position="157"/>
        <end position="178"/>
    </location>
</feature>
<feature type="region of interest" description="Disordered" evidence="3">
    <location>
        <begin position="527"/>
        <end position="589"/>
    </location>
</feature>
<protein>
    <submittedName>
        <fullName evidence="5">Mitogen-activated protein kinase 8</fullName>
    </submittedName>
</protein>
<accession>A0A0M0JAN5</accession>
<evidence type="ECO:0000256" key="2">
    <source>
        <dbReference type="ARBA" id="ARBA00022840"/>
    </source>
</evidence>
<evidence type="ECO:0000313" key="6">
    <source>
        <dbReference type="Proteomes" id="UP000037460"/>
    </source>
</evidence>
<dbReference type="PANTHER" id="PTHR24055">
    <property type="entry name" value="MITOGEN-ACTIVATED PROTEIN KINASE"/>
    <property type="match status" value="1"/>
</dbReference>
<dbReference type="PROSITE" id="PS00108">
    <property type="entry name" value="PROTEIN_KINASE_ST"/>
    <property type="match status" value="1"/>
</dbReference>
<keyword evidence="5" id="KW-0418">Kinase</keyword>
<feature type="domain" description="Protein kinase" evidence="4">
    <location>
        <begin position="1"/>
        <end position="315"/>
    </location>
</feature>
<dbReference type="InterPro" id="IPR008271">
    <property type="entry name" value="Ser/Thr_kinase_AS"/>
</dbReference>
<feature type="compositionally biased region" description="Basic and acidic residues" evidence="3">
    <location>
        <begin position="486"/>
        <end position="497"/>
    </location>
</feature>
<feature type="compositionally biased region" description="Low complexity" evidence="3">
    <location>
        <begin position="527"/>
        <end position="541"/>
    </location>
</feature>
<dbReference type="AlphaFoldDB" id="A0A0M0JAN5"/>
<keyword evidence="5" id="KW-0808">Transferase</keyword>
<dbReference type="InterPro" id="IPR000719">
    <property type="entry name" value="Prot_kinase_dom"/>
</dbReference>
<dbReference type="Gene3D" id="3.30.200.20">
    <property type="entry name" value="Phosphorylase Kinase, domain 1"/>
    <property type="match status" value="1"/>
</dbReference>
<proteinExistence type="predicted"/>
<dbReference type="GO" id="GO:0005524">
    <property type="term" value="F:ATP binding"/>
    <property type="evidence" value="ECO:0007669"/>
    <property type="project" value="UniProtKB-KW"/>
</dbReference>
<dbReference type="Proteomes" id="UP000037460">
    <property type="component" value="Unassembled WGS sequence"/>
</dbReference>
<keyword evidence="6" id="KW-1185">Reference proteome</keyword>
<evidence type="ECO:0000259" key="4">
    <source>
        <dbReference type="PROSITE" id="PS50011"/>
    </source>
</evidence>
<evidence type="ECO:0000256" key="3">
    <source>
        <dbReference type="SAM" id="MobiDB-lite"/>
    </source>
</evidence>
<keyword evidence="2" id="KW-0067">ATP-binding</keyword>
<comment type="caution">
    <text evidence="5">The sequence shown here is derived from an EMBL/GenBank/DDBJ whole genome shotgun (WGS) entry which is preliminary data.</text>
</comment>
<feature type="compositionally biased region" description="Low complexity" evidence="3">
    <location>
        <begin position="157"/>
        <end position="171"/>
    </location>
</feature>
<feature type="region of interest" description="Disordered" evidence="3">
    <location>
        <begin position="475"/>
        <end position="508"/>
    </location>
</feature>
<keyword evidence="1" id="KW-0547">Nucleotide-binding</keyword>
<name>A0A0M0JAN5_9EUKA</name>
<dbReference type="InterPro" id="IPR011009">
    <property type="entry name" value="Kinase-like_dom_sf"/>
</dbReference>
<gene>
    <name evidence="5" type="ORF">Ctob_005204</name>
</gene>